<dbReference type="STRING" id="1892869.ACGLYG10_0387"/>
<organism evidence="3 4">
    <name type="scientific">Actinomyces glycerinitolerans</name>
    <dbReference type="NCBI Taxonomy" id="1892869"/>
    <lineage>
        <taxon>Bacteria</taxon>
        <taxon>Bacillati</taxon>
        <taxon>Actinomycetota</taxon>
        <taxon>Actinomycetes</taxon>
        <taxon>Actinomycetales</taxon>
        <taxon>Actinomycetaceae</taxon>
        <taxon>Actinomyces</taxon>
    </lineage>
</organism>
<dbReference type="InterPro" id="IPR055170">
    <property type="entry name" value="GFO_IDH_MocA-like_dom"/>
</dbReference>
<dbReference type="SUPFAM" id="SSF51735">
    <property type="entry name" value="NAD(P)-binding Rossmann-fold domains"/>
    <property type="match status" value="1"/>
</dbReference>
<evidence type="ECO:0000259" key="1">
    <source>
        <dbReference type="Pfam" id="PF01408"/>
    </source>
</evidence>
<reference evidence="4" key="1">
    <citation type="submission" date="2016-09" db="EMBL/GenBank/DDBJ databases">
        <authorList>
            <person name="Strepis N."/>
        </authorList>
    </citation>
    <scope>NUCLEOTIDE SEQUENCE [LARGE SCALE GENOMIC DNA]</scope>
</reference>
<proteinExistence type="predicted"/>
<dbReference type="Gene3D" id="3.30.360.10">
    <property type="entry name" value="Dihydrodipicolinate Reductase, domain 2"/>
    <property type="match status" value="1"/>
</dbReference>
<protein>
    <recommendedName>
        <fullName evidence="5">Gfo/Idh/MocA-like oxidoreductase N-terminal domain-containing protein</fullName>
    </recommendedName>
</protein>
<keyword evidence="4" id="KW-1185">Reference proteome</keyword>
<evidence type="ECO:0000313" key="3">
    <source>
        <dbReference type="EMBL" id="SHE24187.1"/>
    </source>
</evidence>
<name>A0A1M4RWW0_9ACTO</name>
<feature type="domain" description="GFO/IDH/MocA-like oxidoreductase" evidence="2">
    <location>
        <begin position="184"/>
        <end position="248"/>
    </location>
</feature>
<dbReference type="AlphaFoldDB" id="A0A1M4RWW0"/>
<dbReference type="PANTHER" id="PTHR43054:SF1">
    <property type="entry name" value="SCYLLO-INOSITOL 2-DEHYDROGENASE (NADP(+)) IOLU"/>
    <property type="match status" value="1"/>
</dbReference>
<evidence type="ECO:0000313" key="4">
    <source>
        <dbReference type="Proteomes" id="UP000184291"/>
    </source>
</evidence>
<feature type="domain" description="Gfo/Idh/MocA-like oxidoreductase N-terminal" evidence="1">
    <location>
        <begin position="23"/>
        <end position="147"/>
    </location>
</feature>
<dbReference type="SUPFAM" id="SSF55347">
    <property type="entry name" value="Glyceraldehyde-3-phosphate dehydrogenase-like, C-terminal domain"/>
    <property type="match status" value="1"/>
</dbReference>
<dbReference type="EMBL" id="FQTT01000001">
    <property type="protein sequence ID" value="SHE24187.1"/>
    <property type="molecule type" value="Genomic_DNA"/>
</dbReference>
<dbReference type="GO" id="GO:0000166">
    <property type="term" value="F:nucleotide binding"/>
    <property type="evidence" value="ECO:0007669"/>
    <property type="project" value="InterPro"/>
</dbReference>
<sequence>MSTAAASDSPAQSGPASAPTAPIRFGMIGAGFIARWFVEAARTVPDAEVVAVTSAHPERAAAFAAEHAIPAAFASLEEMLAARDADGDPLVDVVYVGSPNLLHPEHALAALEAGRHVLVEKPFAPTPAQARAMVAAARRNDRLLMEGWLPAFEPGTAVLRENLRRLGPIRRALLVKEQYSSRMDAYRDGALPPAFNPAMAGGSLMDLGVYPISLAIHLFGAPTRVTAAGVLLDSGADALGTVVLDYAGTDTARQVQPAGFEVVCLHSKTSPAGTGSAIAGDHAVLTLDDCQWPQQIALRGPAVGTAGAGSAAGADRIKAAAGADAVQDLSVQRSGPVLAYELETFCRLVRSGARESELHPLANSVAAVEVLYEARRQVGVRFPGDPD</sequence>
<dbReference type="InterPro" id="IPR000683">
    <property type="entry name" value="Gfo/Idh/MocA-like_OxRdtase_N"/>
</dbReference>
<evidence type="ECO:0008006" key="5">
    <source>
        <dbReference type="Google" id="ProtNLM"/>
    </source>
</evidence>
<dbReference type="Gene3D" id="3.40.50.720">
    <property type="entry name" value="NAD(P)-binding Rossmann-like Domain"/>
    <property type="match status" value="1"/>
</dbReference>
<dbReference type="Proteomes" id="UP000184291">
    <property type="component" value="Unassembled WGS sequence"/>
</dbReference>
<dbReference type="RefSeq" id="WP_073327403.1">
    <property type="nucleotide sequence ID" value="NZ_FQTT01000001.1"/>
</dbReference>
<dbReference type="InterPro" id="IPR036291">
    <property type="entry name" value="NAD(P)-bd_dom_sf"/>
</dbReference>
<accession>A0A1M4RWW0</accession>
<dbReference type="Pfam" id="PF01408">
    <property type="entry name" value="GFO_IDH_MocA"/>
    <property type="match status" value="1"/>
</dbReference>
<evidence type="ECO:0000259" key="2">
    <source>
        <dbReference type="Pfam" id="PF22725"/>
    </source>
</evidence>
<gene>
    <name evidence="3" type="ORF">ACGLYG10_0387</name>
</gene>
<dbReference type="PANTHER" id="PTHR43054">
    <property type="match status" value="1"/>
</dbReference>
<dbReference type="Pfam" id="PF22725">
    <property type="entry name" value="GFO_IDH_MocA_C3"/>
    <property type="match status" value="1"/>
</dbReference>